<evidence type="ECO:0000313" key="5">
    <source>
        <dbReference type="Proteomes" id="UP000321857"/>
    </source>
</evidence>
<feature type="domain" description="HTH tetR-type" evidence="3">
    <location>
        <begin position="20"/>
        <end position="80"/>
    </location>
</feature>
<dbReference type="OrthoDB" id="8535430at2"/>
<dbReference type="PROSITE" id="PS50977">
    <property type="entry name" value="HTH_TETR_2"/>
    <property type="match status" value="1"/>
</dbReference>
<name>A0A516ITL9_9SPHN</name>
<evidence type="ECO:0000256" key="2">
    <source>
        <dbReference type="PROSITE-ProRule" id="PRU00335"/>
    </source>
</evidence>
<proteinExistence type="predicted"/>
<dbReference type="Pfam" id="PF00440">
    <property type="entry name" value="TetR_N"/>
    <property type="match status" value="1"/>
</dbReference>
<dbReference type="SUPFAM" id="SSF46689">
    <property type="entry name" value="Homeodomain-like"/>
    <property type="match status" value="1"/>
</dbReference>
<evidence type="ECO:0000313" key="4">
    <source>
        <dbReference type="EMBL" id="QDP20262.1"/>
    </source>
</evidence>
<organism evidence="4 5">
    <name type="scientific">Sphingomonas xanthus</name>
    <dbReference type="NCBI Taxonomy" id="2594473"/>
    <lineage>
        <taxon>Bacteria</taxon>
        <taxon>Pseudomonadati</taxon>
        <taxon>Pseudomonadota</taxon>
        <taxon>Alphaproteobacteria</taxon>
        <taxon>Sphingomonadales</taxon>
        <taxon>Sphingomonadaceae</taxon>
        <taxon>Sphingomonas</taxon>
    </lineage>
</organism>
<dbReference type="GO" id="GO:0003677">
    <property type="term" value="F:DNA binding"/>
    <property type="evidence" value="ECO:0007669"/>
    <property type="project" value="UniProtKB-UniRule"/>
</dbReference>
<protein>
    <submittedName>
        <fullName evidence="4">TetR/AcrR family transcriptional regulator</fullName>
    </submittedName>
</protein>
<evidence type="ECO:0000256" key="1">
    <source>
        <dbReference type="ARBA" id="ARBA00023125"/>
    </source>
</evidence>
<dbReference type="EMBL" id="CP041659">
    <property type="protein sequence ID" value="QDP20262.1"/>
    <property type="molecule type" value="Genomic_DNA"/>
</dbReference>
<dbReference type="Proteomes" id="UP000321857">
    <property type="component" value="Chromosome"/>
</dbReference>
<dbReference type="Gene3D" id="1.10.357.10">
    <property type="entry name" value="Tetracycline Repressor, domain 2"/>
    <property type="match status" value="1"/>
</dbReference>
<keyword evidence="5" id="KW-1185">Reference proteome</keyword>
<dbReference type="KEGG" id="sxa:FMM02_10035"/>
<dbReference type="RefSeq" id="WP_147494710.1">
    <property type="nucleotide sequence ID" value="NZ_CP041659.1"/>
</dbReference>
<reference evidence="4 5" key="1">
    <citation type="submission" date="2019-07" db="EMBL/GenBank/DDBJ databases">
        <title>Sphingomonas AE3 Genome sequencing and assembly.</title>
        <authorList>
            <person name="Kim H."/>
        </authorList>
    </citation>
    <scope>NUCLEOTIDE SEQUENCE [LARGE SCALE GENOMIC DNA]</scope>
    <source>
        <strain evidence="4 5">AE3</strain>
    </source>
</reference>
<evidence type="ECO:0000259" key="3">
    <source>
        <dbReference type="PROSITE" id="PS50977"/>
    </source>
</evidence>
<sequence length="212" mass="23877">MNISTPRRAYRQSARALAAEETGERILDAFAAELRQNWFDEIKLEDVARDAGVTVQTVIRRFGGKEQLLAAVHDRMGAQILQRREVRPGDAAGVISALVKDYEEIGELVLRSLAQEDRYPAMRAMTDIGRAMHRQWMAAAFEPWLGPMSEEDRRRALDGLVVAGDIYVWKLIRTDLGRPLSEYRDLVEKLCSAAVGIDRAALFKHPETGTLK</sequence>
<dbReference type="InterPro" id="IPR001647">
    <property type="entry name" value="HTH_TetR"/>
</dbReference>
<keyword evidence="1 2" id="KW-0238">DNA-binding</keyword>
<dbReference type="AlphaFoldDB" id="A0A516ITL9"/>
<feature type="DNA-binding region" description="H-T-H motif" evidence="2">
    <location>
        <begin position="43"/>
        <end position="62"/>
    </location>
</feature>
<accession>A0A516ITL9</accession>
<dbReference type="InterPro" id="IPR009057">
    <property type="entry name" value="Homeodomain-like_sf"/>
</dbReference>
<gene>
    <name evidence="4" type="ORF">FMM02_10035</name>
</gene>